<organism evidence="2 3">
    <name type="scientific">Lactococcus muris</name>
    <dbReference type="NCBI Taxonomy" id="2941330"/>
    <lineage>
        <taxon>Bacteria</taxon>
        <taxon>Bacillati</taxon>
        <taxon>Bacillota</taxon>
        <taxon>Bacilli</taxon>
        <taxon>Lactobacillales</taxon>
        <taxon>Streptococcaceae</taxon>
        <taxon>Lactococcus</taxon>
    </lineage>
</organism>
<comment type="caution">
    <text evidence="2">The sequence shown here is derived from an EMBL/GenBank/DDBJ whole genome shotgun (WGS) entry which is preliminary data.</text>
</comment>
<protein>
    <submittedName>
        <fullName evidence="2">Uncharacterized protein</fullName>
    </submittedName>
</protein>
<keyword evidence="1" id="KW-0812">Transmembrane</keyword>
<keyword evidence="1" id="KW-1133">Transmembrane helix</keyword>
<evidence type="ECO:0000256" key="1">
    <source>
        <dbReference type="SAM" id="Phobius"/>
    </source>
</evidence>
<reference evidence="2 3" key="1">
    <citation type="submission" date="2024-03" db="EMBL/GenBank/DDBJ databases">
        <title>Mouse gut bacterial collection (mGBC) of GemPharmatech.</title>
        <authorList>
            <person name="He Y."/>
            <person name="Dong L."/>
            <person name="Wu D."/>
            <person name="Gao X."/>
            <person name="Lin Z."/>
        </authorList>
    </citation>
    <scope>NUCLEOTIDE SEQUENCE [LARGE SCALE GENOMIC DNA]</scope>
    <source>
        <strain evidence="2 3">20-218</strain>
    </source>
</reference>
<accession>A0ABV4D8T3</accession>
<dbReference type="Proteomes" id="UP001565242">
    <property type="component" value="Unassembled WGS sequence"/>
</dbReference>
<keyword evidence="3" id="KW-1185">Reference proteome</keyword>
<feature type="transmembrane region" description="Helical" evidence="1">
    <location>
        <begin position="48"/>
        <end position="67"/>
    </location>
</feature>
<feature type="transmembrane region" description="Helical" evidence="1">
    <location>
        <begin position="79"/>
        <end position="100"/>
    </location>
</feature>
<gene>
    <name evidence="2" type="ORF">AALM99_06865</name>
</gene>
<evidence type="ECO:0000313" key="2">
    <source>
        <dbReference type="EMBL" id="MEY8538160.1"/>
    </source>
</evidence>
<keyword evidence="1" id="KW-0472">Membrane</keyword>
<evidence type="ECO:0000313" key="3">
    <source>
        <dbReference type="Proteomes" id="UP001565242"/>
    </source>
</evidence>
<dbReference type="EMBL" id="JBCLSQ010000015">
    <property type="protein sequence ID" value="MEY8538160.1"/>
    <property type="molecule type" value="Genomic_DNA"/>
</dbReference>
<sequence length="106" mass="10974">MKNKTKKLIAQSSFSLATLVGVLGFERIGFAAVTVQQTVAMMQNNVKWGFGTAGVIVALLGLGWLFLNWDDGPAARRSPIFTLVGGIILVGLGFAIAGAISAPPGA</sequence>
<name>A0ABV4D8T3_9LACT</name>
<dbReference type="RefSeq" id="WP_369918360.1">
    <property type="nucleotide sequence ID" value="NZ_JBCLSQ010000015.1"/>
</dbReference>
<proteinExistence type="predicted"/>